<evidence type="ECO:0000313" key="2">
    <source>
        <dbReference type="EMBL" id="MCM6776394.1"/>
    </source>
</evidence>
<organism evidence="2 3">
    <name type="scientific">Nocardia pulmonis</name>
    <dbReference type="NCBI Taxonomy" id="2951408"/>
    <lineage>
        <taxon>Bacteria</taxon>
        <taxon>Bacillati</taxon>
        <taxon>Actinomycetota</taxon>
        <taxon>Actinomycetes</taxon>
        <taxon>Mycobacteriales</taxon>
        <taxon>Nocardiaceae</taxon>
        <taxon>Nocardia</taxon>
    </lineage>
</organism>
<proteinExistence type="predicted"/>
<sequence length="160" mass="17887">MDACNRFETPATFRLYRLEYAVALAVCVTLFVVHLDQVRWVPALILFAYIDVVGYLPGMIAQRRTAAVPKICYLLYNAMHSFVTQAVVTGLWIAVFGFEWALLAIPIHLCGDRCLFGNAMKPFAVPFDATGPIPAFAEFESRLTPSSHRDSVRTMSPSRP</sequence>
<dbReference type="RefSeq" id="WP_251914696.1">
    <property type="nucleotide sequence ID" value="NZ_JAMRXG010000010.1"/>
</dbReference>
<dbReference type="Proteomes" id="UP001139157">
    <property type="component" value="Unassembled WGS sequence"/>
</dbReference>
<keyword evidence="1" id="KW-1133">Transmembrane helix</keyword>
<comment type="caution">
    <text evidence="2">The sequence shown here is derived from an EMBL/GenBank/DDBJ whole genome shotgun (WGS) entry which is preliminary data.</text>
</comment>
<keyword evidence="3" id="KW-1185">Reference proteome</keyword>
<evidence type="ECO:0000256" key="1">
    <source>
        <dbReference type="SAM" id="Phobius"/>
    </source>
</evidence>
<keyword evidence="1" id="KW-0812">Transmembrane</keyword>
<evidence type="ECO:0000313" key="3">
    <source>
        <dbReference type="Proteomes" id="UP001139157"/>
    </source>
</evidence>
<reference evidence="2" key="1">
    <citation type="submission" date="2022-06" db="EMBL/GenBank/DDBJ databases">
        <title>Novel species in genus nocardia.</title>
        <authorList>
            <person name="Li F."/>
        </authorList>
    </citation>
    <scope>NUCLEOTIDE SEQUENCE</scope>
    <source>
        <strain evidence="2">CDC141</strain>
    </source>
</reference>
<accession>A0A9X2IZ55</accession>
<protein>
    <recommendedName>
        <fullName evidence="4">Integral membrane protein</fullName>
    </recommendedName>
</protein>
<keyword evidence="1" id="KW-0472">Membrane</keyword>
<feature type="transmembrane region" description="Helical" evidence="1">
    <location>
        <begin position="15"/>
        <end position="34"/>
    </location>
</feature>
<name>A0A9X2IZ55_9NOCA</name>
<dbReference type="AlphaFoldDB" id="A0A9X2IZ55"/>
<dbReference type="EMBL" id="JAMRXG010000010">
    <property type="protein sequence ID" value="MCM6776394.1"/>
    <property type="molecule type" value="Genomic_DNA"/>
</dbReference>
<gene>
    <name evidence="2" type="ORF">NDR86_23180</name>
</gene>
<feature type="transmembrane region" description="Helical" evidence="1">
    <location>
        <begin position="82"/>
        <end position="105"/>
    </location>
</feature>
<feature type="transmembrane region" description="Helical" evidence="1">
    <location>
        <begin position="40"/>
        <end position="61"/>
    </location>
</feature>
<evidence type="ECO:0008006" key="4">
    <source>
        <dbReference type="Google" id="ProtNLM"/>
    </source>
</evidence>